<gene>
    <name evidence="1" type="ORF">ANN_11217</name>
</gene>
<sequence length="152" mass="17708">MAMAVPLRKGKEMLEHDYRYHYNGANKIKSQKYPALQTATQRKKRAEKHPIAPTALVFLEVDTVMEEVVQMNFPEKNIMLRQINRYQNKGHPALPRAMAEVEIRPQHKTTFDNNRFLPHDSGAQNCNRFIIFCTNRSLHHLAKVEPSLLMAR</sequence>
<protein>
    <submittedName>
        <fullName evidence="1">Uncharacterized protein</fullName>
    </submittedName>
</protein>
<name>A0ABQ8T639_PERAM</name>
<keyword evidence="2" id="KW-1185">Reference proteome</keyword>
<organism evidence="1 2">
    <name type="scientific">Periplaneta americana</name>
    <name type="common">American cockroach</name>
    <name type="synonym">Blatta americana</name>
    <dbReference type="NCBI Taxonomy" id="6978"/>
    <lineage>
        <taxon>Eukaryota</taxon>
        <taxon>Metazoa</taxon>
        <taxon>Ecdysozoa</taxon>
        <taxon>Arthropoda</taxon>
        <taxon>Hexapoda</taxon>
        <taxon>Insecta</taxon>
        <taxon>Pterygota</taxon>
        <taxon>Neoptera</taxon>
        <taxon>Polyneoptera</taxon>
        <taxon>Dictyoptera</taxon>
        <taxon>Blattodea</taxon>
        <taxon>Blattoidea</taxon>
        <taxon>Blattidae</taxon>
        <taxon>Blattinae</taxon>
        <taxon>Periplaneta</taxon>
    </lineage>
</organism>
<comment type="caution">
    <text evidence="1">The sequence shown here is derived from an EMBL/GenBank/DDBJ whole genome shotgun (WGS) entry which is preliminary data.</text>
</comment>
<dbReference type="Proteomes" id="UP001148838">
    <property type="component" value="Unassembled WGS sequence"/>
</dbReference>
<reference evidence="1 2" key="1">
    <citation type="journal article" date="2022" name="Allergy">
        <title>Genome assembly and annotation of Periplaneta americana reveal a comprehensive cockroach allergen profile.</title>
        <authorList>
            <person name="Wang L."/>
            <person name="Xiong Q."/>
            <person name="Saelim N."/>
            <person name="Wang L."/>
            <person name="Nong W."/>
            <person name="Wan A.T."/>
            <person name="Shi M."/>
            <person name="Liu X."/>
            <person name="Cao Q."/>
            <person name="Hui J.H.L."/>
            <person name="Sookrung N."/>
            <person name="Leung T.F."/>
            <person name="Tungtrongchitr A."/>
            <person name="Tsui S.K.W."/>
        </authorList>
    </citation>
    <scope>NUCLEOTIDE SEQUENCE [LARGE SCALE GENOMIC DNA]</scope>
    <source>
        <strain evidence="1">PWHHKU_190912</strain>
    </source>
</reference>
<proteinExistence type="predicted"/>
<dbReference type="EMBL" id="JAJSOF020000015">
    <property type="protein sequence ID" value="KAJ4441362.1"/>
    <property type="molecule type" value="Genomic_DNA"/>
</dbReference>
<evidence type="ECO:0000313" key="2">
    <source>
        <dbReference type="Proteomes" id="UP001148838"/>
    </source>
</evidence>
<accession>A0ABQ8T639</accession>
<evidence type="ECO:0000313" key="1">
    <source>
        <dbReference type="EMBL" id="KAJ4441362.1"/>
    </source>
</evidence>